<evidence type="ECO:0000313" key="2">
    <source>
        <dbReference type="Proteomes" id="UP001165378"/>
    </source>
</evidence>
<reference evidence="1" key="1">
    <citation type="submission" date="2022-01" db="EMBL/GenBank/DDBJ databases">
        <title>Genome-Based Taxonomic Classification of the Phylum Actinobacteria.</title>
        <authorList>
            <person name="Gao Y."/>
        </authorList>
    </citation>
    <scope>NUCLEOTIDE SEQUENCE</scope>
    <source>
        <strain evidence="1">KLBMP 8922</strain>
    </source>
</reference>
<dbReference type="AlphaFoldDB" id="A0AA41U2H8"/>
<sequence length="93" mass="9835">MHVRGDGGVVVARAACGLPWFETLAGLDPAAFPMLGSLDPYRDAAFRGPQLPALIDELERLPAECGGPWVAEVRELCRIAAGGISGDVWFIGD</sequence>
<gene>
    <name evidence="1" type="ORF">LZ495_07850</name>
</gene>
<proteinExistence type="predicted"/>
<keyword evidence="2" id="KW-1185">Reference proteome</keyword>
<evidence type="ECO:0000313" key="1">
    <source>
        <dbReference type="EMBL" id="MCF2527129.1"/>
    </source>
</evidence>
<protein>
    <submittedName>
        <fullName evidence="1">Uncharacterized protein</fullName>
    </submittedName>
</protein>
<dbReference type="RefSeq" id="WP_235051508.1">
    <property type="nucleotide sequence ID" value="NZ_JAKFHA010000003.1"/>
</dbReference>
<organism evidence="1 2">
    <name type="scientific">Yinghuangia soli</name>
    <dbReference type="NCBI Taxonomy" id="2908204"/>
    <lineage>
        <taxon>Bacteria</taxon>
        <taxon>Bacillati</taxon>
        <taxon>Actinomycetota</taxon>
        <taxon>Actinomycetes</taxon>
        <taxon>Kitasatosporales</taxon>
        <taxon>Streptomycetaceae</taxon>
        <taxon>Yinghuangia</taxon>
    </lineage>
</organism>
<accession>A0AA41U2H8</accession>
<comment type="caution">
    <text evidence="1">The sequence shown here is derived from an EMBL/GenBank/DDBJ whole genome shotgun (WGS) entry which is preliminary data.</text>
</comment>
<dbReference type="Proteomes" id="UP001165378">
    <property type="component" value="Unassembled WGS sequence"/>
</dbReference>
<dbReference type="EMBL" id="JAKFHA010000003">
    <property type="protein sequence ID" value="MCF2527129.1"/>
    <property type="molecule type" value="Genomic_DNA"/>
</dbReference>
<name>A0AA41U2H8_9ACTN</name>